<feature type="transmembrane region" description="Helical" evidence="5">
    <location>
        <begin position="346"/>
        <end position="371"/>
    </location>
</feature>
<feature type="transmembrane region" description="Helical" evidence="5">
    <location>
        <begin position="305"/>
        <end position="325"/>
    </location>
</feature>
<dbReference type="Proteomes" id="UP000479000">
    <property type="component" value="Unassembled WGS sequence"/>
</dbReference>
<evidence type="ECO:0000256" key="2">
    <source>
        <dbReference type="ARBA" id="ARBA00022692"/>
    </source>
</evidence>
<accession>A0A6H5GMF4</accession>
<comment type="subcellular location">
    <subcellularLocation>
        <location evidence="1">Membrane</location>
        <topology evidence="1">Multi-pass membrane protein</topology>
    </subcellularLocation>
</comment>
<evidence type="ECO:0000256" key="3">
    <source>
        <dbReference type="ARBA" id="ARBA00022989"/>
    </source>
</evidence>
<evidence type="ECO:0000259" key="6">
    <source>
        <dbReference type="Pfam" id="PF01490"/>
    </source>
</evidence>
<feature type="domain" description="Amino acid transporter transmembrane" evidence="6">
    <location>
        <begin position="91"/>
        <end position="361"/>
    </location>
</feature>
<reference evidence="7 8" key="1">
    <citation type="submission" date="2020-02" db="EMBL/GenBank/DDBJ databases">
        <authorList>
            <person name="Ferguson B K."/>
        </authorList>
    </citation>
    <scope>NUCLEOTIDE SEQUENCE [LARGE SCALE GENOMIC DNA]</scope>
</reference>
<feature type="transmembrane region" description="Helical" evidence="5">
    <location>
        <begin position="95"/>
        <end position="111"/>
    </location>
</feature>
<dbReference type="AlphaFoldDB" id="A0A6H5GMF4"/>
<feature type="transmembrane region" description="Helical" evidence="5">
    <location>
        <begin position="198"/>
        <end position="215"/>
    </location>
</feature>
<dbReference type="PANTHER" id="PTHR22950:SF340">
    <property type="entry name" value="AMINO ACID TRANSPORTER TRANSMEMBRANE DOMAIN-CONTAINING PROTEIN-RELATED"/>
    <property type="match status" value="1"/>
</dbReference>
<keyword evidence="4 5" id="KW-0472">Membrane</keyword>
<dbReference type="GO" id="GO:0015179">
    <property type="term" value="F:L-amino acid transmembrane transporter activity"/>
    <property type="evidence" value="ECO:0007669"/>
    <property type="project" value="TreeGrafter"/>
</dbReference>
<dbReference type="PANTHER" id="PTHR22950">
    <property type="entry name" value="AMINO ACID TRANSPORTER"/>
    <property type="match status" value="1"/>
</dbReference>
<evidence type="ECO:0000313" key="7">
    <source>
        <dbReference type="EMBL" id="CAB0002789.1"/>
    </source>
</evidence>
<gene>
    <name evidence="7" type="ORF">NTEN_LOCUS8576</name>
</gene>
<feature type="transmembrane region" description="Helical" evidence="5">
    <location>
        <begin position="235"/>
        <end position="257"/>
    </location>
</feature>
<dbReference type="GO" id="GO:0005774">
    <property type="term" value="C:vacuolar membrane"/>
    <property type="evidence" value="ECO:0007669"/>
    <property type="project" value="TreeGrafter"/>
</dbReference>
<feature type="transmembrane region" description="Helical" evidence="5">
    <location>
        <begin position="123"/>
        <end position="140"/>
    </location>
</feature>
<evidence type="ECO:0000313" key="8">
    <source>
        <dbReference type="Proteomes" id="UP000479000"/>
    </source>
</evidence>
<name>A0A6H5GMF4_9HEMI</name>
<dbReference type="EMBL" id="CADCXU010012898">
    <property type="protein sequence ID" value="CAB0002789.1"/>
    <property type="molecule type" value="Genomic_DNA"/>
</dbReference>
<dbReference type="InterPro" id="IPR013057">
    <property type="entry name" value="AA_transpt_TM"/>
</dbReference>
<feature type="transmembrane region" description="Helical" evidence="5">
    <location>
        <begin position="160"/>
        <end position="178"/>
    </location>
</feature>
<feature type="transmembrane region" description="Helical" evidence="5">
    <location>
        <begin position="60"/>
        <end position="83"/>
    </location>
</feature>
<sequence>MINGGGSPTSVESGGGGDDYDPHIHRQLEHPTTNNETLIHLLKGSLGTGILAMPQAFFNAGLFVGAICTVIIGFICTYCLHILVADHYWTELDVRLWSLILLLPLIAINMIRNLKLLAPFSQLANVITFIGIAIVMYYVFSDIPSMTTREYAGELRNFSLFFGTTLFALEAVGVIIALENNMQTPKSFGGYCGVLNKGMVVIVILYVFVGFFGYIKYGSECLGSITLNLPKDEKLAQSVNVIFALAIFITYALQCYVPVEIIWTTYMKKKYEHSEHKLLYEYIMRICVVIVTFLLAVAIPRLGLFISLFGALCLSALGIAFPAIIEICVLWPDQLGPLNYVLWKDILLILFGIVGLVVGTGTALMDIIVSFQ</sequence>
<organism evidence="7 8">
    <name type="scientific">Nesidiocoris tenuis</name>
    <dbReference type="NCBI Taxonomy" id="355587"/>
    <lineage>
        <taxon>Eukaryota</taxon>
        <taxon>Metazoa</taxon>
        <taxon>Ecdysozoa</taxon>
        <taxon>Arthropoda</taxon>
        <taxon>Hexapoda</taxon>
        <taxon>Insecta</taxon>
        <taxon>Pterygota</taxon>
        <taxon>Neoptera</taxon>
        <taxon>Paraneoptera</taxon>
        <taxon>Hemiptera</taxon>
        <taxon>Heteroptera</taxon>
        <taxon>Panheteroptera</taxon>
        <taxon>Cimicomorpha</taxon>
        <taxon>Miridae</taxon>
        <taxon>Dicyphina</taxon>
        <taxon>Nesidiocoris</taxon>
    </lineage>
</organism>
<keyword evidence="8" id="KW-1185">Reference proteome</keyword>
<evidence type="ECO:0000256" key="5">
    <source>
        <dbReference type="SAM" id="Phobius"/>
    </source>
</evidence>
<feature type="transmembrane region" description="Helical" evidence="5">
    <location>
        <begin position="278"/>
        <end position="299"/>
    </location>
</feature>
<keyword evidence="3 5" id="KW-1133">Transmembrane helix</keyword>
<feature type="domain" description="Amino acid transporter transmembrane" evidence="6">
    <location>
        <begin position="31"/>
        <end position="87"/>
    </location>
</feature>
<dbReference type="OrthoDB" id="1684102at2759"/>
<proteinExistence type="predicted"/>
<dbReference type="Pfam" id="PF01490">
    <property type="entry name" value="Aa_trans"/>
    <property type="match status" value="2"/>
</dbReference>
<keyword evidence="2 5" id="KW-0812">Transmembrane</keyword>
<protein>
    <recommendedName>
        <fullName evidence="6">Amino acid transporter transmembrane domain-containing protein</fullName>
    </recommendedName>
</protein>
<evidence type="ECO:0000256" key="1">
    <source>
        <dbReference type="ARBA" id="ARBA00004141"/>
    </source>
</evidence>
<evidence type="ECO:0000256" key="4">
    <source>
        <dbReference type="ARBA" id="ARBA00023136"/>
    </source>
</evidence>